<dbReference type="InterPro" id="IPR036249">
    <property type="entry name" value="Thioredoxin-like_sf"/>
</dbReference>
<dbReference type="InterPro" id="IPR050213">
    <property type="entry name" value="GST_superfamily"/>
</dbReference>
<organism evidence="1 2">
    <name type="scientific">Pristionchus pacificus</name>
    <name type="common">Parasitic nematode worm</name>
    <dbReference type="NCBI Taxonomy" id="54126"/>
    <lineage>
        <taxon>Eukaryota</taxon>
        <taxon>Metazoa</taxon>
        <taxon>Ecdysozoa</taxon>
        <taxon>Nematoda</taxon>
        <taxon>Chromadorea</taxon>
        <taxon>Rhabditida</taxon>
        <taxon>Rhabditina</taxon>
        <taxon>Diplogasteromorpha</taxon>
        <taxon>Diplogasteroidea</taxon>
        <taxon>Neodiplogasteridae</taxon>
        <taxon>Pristionchus</taxon>
    </lineage>
</organism>
<dbReference type="AlphaFoldDB" id="A0A454Y5J5"/>
<keyword evidence="2" id="KW-1185">Reference proteome</keyword>
<dbReference type="SFLD" id="SFLDG00363">
    <property type="entry name" value="AMPS_(cytGST):_Alpha-__Mu-__Pi"/>
    <property type="match status" value="1"/>
</dbReference>
<sequence>MPTYKLTYFDLRARGECVRMMAAIGGIELEEVRVAFDEWPDYLKSKEAPFDALPVLEVDGVKVPQTLAILRYFAREAGYAGPDNLTAAVADALADQYADFVMAFLPWHIDALYDSTYVPARAKHFPYFEAALKKSSTGWYAGTPDITHADVFIASSLEWLSRMDKHRDVIFEGFPLMEAHYRKFFAHPKLEKYLAERPDAVF</sequence>
<proteinExistence type="predicted"/>
<name>A0A454Y5J5_PRIPA</name>
<evidence type="ECO:0000313" key="1">
    <source>
        <dbReference type="EnsemblMetazoa" id="PPA41637.1"/>
    </source>
</evidence>
<dbReference type="Pfam" id="PF02798">
    <property type="entry name" value="GST_N"/>
    <property type="match status" value="1"/>
</dbReference>
<gene>
    <name evidence="1" type="primary">WBGene00280006</name>
</gene>
<dbReference type="InterPro" id="IPR040079">
    <property type="entry name" value="Glutathione_S-Trfase"/>
</dbReference>
<dbReference type="PROSITE" id="PS50405">
    <property type="entry name" value="GST_CTER"/>
    <property type="match status" value="1"/>
</dbReference>
<dbReference type="SFLD" id="SFLDS00019">
    <property type="entry name" value="Glutathione_Transferase_(cytos"/>
    <property type="match status" value="1"/>
</dbReference>
<dbReference type="SUPFAM" id="SSF47616">
    <property type="entry name" value="GST C-terminal domain-like"/>
    <property type="match status" value="1"/>
</dbReference>
<protein>
    <submittedName>
        <fullName evidence="1">Glutathione S-transferase</fullName>
    </submittedName>
</protein>
<dbReference type="CDD" id="cd03192">
    <property type="entry name" value="GST_C_Sigma_like"/>
    <property type="match status" value="1"/>
</dbReference>
<dbReference type="Gene3D" id="3.40.30.10">
    <property type="entry name" value="Glutaredoxin"/>
    <property type="match status" value="1"/>
</dbReference>
<dbReference type="CDD" id="cd03039">
    <property type="entry name" value="GST_N_Sigma_like"/>
    <property type="match status" value="1"/>
</dbReference>
<dbReference type="InterPro" id="IPR036282">
    <property type="entry name" value="Glutathione-S-Trfase_C_sf"/>
</dbReference>
<dbReference type="InterPro" id="IPR004046">
    <property type="entry name" value="GST_C"/>
</dbReference>
<dbReference type="Gene3D" id="1.20.1050.10">
    <property type="match status" value="1"/>
</dbReference>
<dbReference type="SUPFAM" id="SSF52833">
    <property type="entry name" value="Thioredoxin-like"/>
    <property type="match status" value="1"/>
</dbReference>
<reference evidence="2" key="1">
    <citation type="journal article" date="2008" name="Nat. Genet.">
        <title>The Pristionchus pacificus genome provides a unique perspective on nematode lifestyle and parasitism.</title>
        <authorList>
            <person name="Dieterich C."/>
            <person name="Clifton S.W."/>
            <person name="Schuster L.N."/>
            <person name="Chinwalla A."/>
            <person name="Delehaunty K."/>
            <person name="Dinkelacker I."/>
            <person name="Fulton L."/>
            <person name="Fulton R."/>
            <person name="Godfrey J."/>
            <person name="Minx P."/>
            <person name="Mitreva M."/>
            <person name="Roeseler W."/>
            <person name="Tian H."/>
            <person name="Witte H."/>
            <person name="Yang S.P."/>
            <person name="Wilson R.K."/>
            <person name="Sommer R.J."/>
        </authorList>
    </citation>
    <scope>NUCLEOTIDE SEQUENCE [LARGE SCALE GENOMIC DNA]</scope>
    <source>
        <strain evidence="2">PS312</strain>
    </source>
</reference>
<dbReference type="InterPro" id="IPR010987">
    <property type="entry name" value="Glutathione-S-Trfase_C-like"/>
</dbReference>
<accession>A0A454Y5J5</accession>
<dbReference type="Pfam" id="PF14497">
    <property type="entry name" value="GST_C_3"/>
    <property type="match status" value="1"/>
</dbReference>
<dbReference type="SFLD" id="SFLDG01205">
    <property type="entry name" value="AMPS.1"/>
    <property type="match status" value="1"/>
</dbReference>
<dbReference type="GO" id="GO:0004364">
    <property type="term" value="F:glutathione transferase activity"/>
    <property type="evidence" value="ECO:0000318"/>
    <property type="project" value="GO_Central"/>
</dbReference>
<accession>A0A8R1YX96</accession>
<dbReference type="FunFam" id="3.40.30.10:FF:000258">
    <property type="entry name" value="Glutathione S-transferase"/>
    <property type="match status" value="1"/>
</dbReference>
<dbReference type="PROSITE" id="PS50404">
    <property type="entry name" value="GST_NTER"/>
    <property type="match status" value="1"/>
</dbReference>
<reference evidence="1" key="2">
    <citation type="submission" date="2022-06" db="UniProtKB">
        <authorList>
            <consortium name="EnsemblMetazoa"/>
        </authorList>
    </citation>
    <scope>IDENTIFICATION</scope>
    <source>
        <strain evidence="1">PS312</strain>
    </source>
</reference>
<dbReference type="PANTHER" id="PTHR11571:SF256">
    <property type="entry name" value="GST C-TERMINAL DOMAIN-CONTAINING PROTEIN-RELATED"/>
    <property type="match status" value="1"/>
</dbReference>
<dbReference type="FunFam" id="1.20.1050.10:FF:000056">
    <property type="entry name" value="Glutathione S-transferase"/>
    <property type="match status" value="1"/>
</dbReference>
<evidence type="ECO:0000313" key="2">
    <source>
        <dbReference type="Proteomes" id="UP000005239"/>
    </source>
</evidence>
<dbReference type="Proteomes" id="UP000005239">
    <property type="component" value="Unassembled WGS sequence"/>
</dbReference>
<dbReference type="InterPro" id="IPR004045">
    <property type="entry name" value="Glutathione_S-Trfase_N"/>
</dbReference>
<dbReference type="EnsemblMetazoa" id="PPA41637.1">
    <property type="protein sequence ID" value="PPA41637.1"/>
    <property type="gene ID" value="WBGene00280006"/>
</dbReference>
<dbReference type="PANTHER" id="PTHR11571">
    <property type="entry name" value="GLUTATHIONE S-TRANSFERASE"/>
    <property type="match status" value="1"/>
</dbReference>
<dbReference type="OrthoDB" id="414243at2759"/>
<dbReference type="GO" id="GO:0006749">
    <property type="term" value="P:glutathione metabolic process"/>
    <property type="evidence" value="ECO:0000318"/>
    <property type="project" value="GO_Central"/>
</dbReference>